<keyword evidence="7" id="KW-1133">Transmembrane helix</keyword>
<dbReference type="EMBL" id="UOFC01000084">
    <property type="protein sequence ID" value="VAW45977.1"/>
    <property type="molecule type" value="Genomic_DNA"/>
</dbReference>
<accession>A0A3B0W5H2</accession>
<dbReference type="GO" id="GO:0005886">
    <property type="term" value="C:plasma membrane"/>
    <property type="evidence" value="ECO:0007669"/>
    <property type="project" value="TreeGrafter"/>
</dbReference>
<evidence type="ECO:0000256" key="3">
    <source>
        <dbReference type="ARBA" id="ARBA00022723"/>
    </source>
</evidence>
<dbReference type="InterPro" id="IPR051263">
    <property type="entry name" value="C-type_cytochrome_biogenesis"/>
</dbReference>
<dbReference type="FunFam" id="1.10.8.640:FF:000001">
    <property type="entry name" value="Cytochrome c-type biogenesis protein"/>
    <property type="match status" value="1"/>
</dbReference>
<proteinExistence type="inferred from homology"/>
<evidence type="ECO:0000256" key="7">
    <source>
        <dbReference type="SAM" id="Phobius"/>
    </source>
</evidence>
<dbReference type="PANTHER" id="PTHR47870">
    <property type="entry name" value="CYTOCHROME C-TYPE BIOGENESIS PROTEIN CCMH"/>
    <property type="match status" value="1"/>
</dbReference>
<gene>
    <name evidence="9" type="ORF">MNBD_GAMMA03-1860</name>
</gene>
<name>A0A3B0W5H2_9ZZZZ</name>
<evidence type="ECO:0000256" key="4">
    <source>
        <dbReference type="ARBA" id="ARBA00022729"/>
    </source>
</evidence>
<dbReference type="InterPro" id="IPR005616">
    <property type="entry name" value="CcmH/CycL/Ccl2/NrfF_N"/>
</dbReference>
<keyword evidence="2" id="KW-0349">Heme</keyword>
<keyword evidence="3" id="KW-0479">Metal-binding</keyword>
<evidence type="ECO:0000256" key="5">
    <source>
        <dbReference type="ARBA" id="ARBA00022748"/>
    </source>
</evidence>
<evidence type="ECO:0000259" key="8">
    <source>
        <dbReference type="Pfam" id="PF03918"/>
    </source>
</evidence>
<feature type="domain" description="CcmH/CycL/Ccl2/NrfF N-terminal" evidence="8">
    <location>
        <begin position="13"/>
        <end position="150"/>
    </location>
</feature>
<dbReference type="Pfam" id="PF03918">
    <property type="entry name" value="CcmH"/>
    <property type="match status" value="1"/>
</dbReference>
<dbReference type="CDD" id="cd16378">
    <property type="entry name" value="CcmH_N"/>
    <property type="match status" value="1"/>
</dbReference>
<organism evidence="9">
    <name type="scientific">hydrothermal vent metagenome</name>
    <dbReference type="NCBI Taxonomy" id="652676"/>
    <lineage>
        <taxon>unclassified sequences</taxon>
        <taxon>metagenomes</taxon>
        <taxon>ecological metagenomes</taxon>
    </lineage>
</organism>
<reference evidence="9" key="1">
    <citation type="submission" date="2018-06" db="EMBL/GenBank/DDBJ databases">
        <authorList>
            <person name="Zhirakovskaya E."/>
        </authorList>
    </citation>
    <scope>NUCLEOTIDE SEQUENCE</scope>
</reference>
<dbReference type="GO" id="GO:0046872">
    <property type="term" value="F:metal ion binding"/>
    <property type="evidence" value="ECO:0007669"/>
    <property type="project" value="UniProtKB-KW"/>
</dbReference>
<evidence type="ECO:0000313" key="9">
    <source>
        <dbReference type="EMBL" id="VAW45977.1"/>
    </source>
</evidence>
<evidence type="ECO:0000256" key="6">
    <source>
        <dbReference type="ARBA" id="ARBA00023004"/>
    </source>
</evidence>
<sequence length="159" mass="18149">MKVMIGIVIAMSLLMSSSVYALKAGVPLEFKDEEQEELYNDMLHELRCTVCQNQSIAGSNASLADDLRGNLYKMVKEGADEGEIKKFMVDRYGDFVLYRPNFNPSTYLLWIGPFLLLLLGVIVLKMNVRSRNKINRKNDLTTEESELLADYLDSKKEKK</sequence>
<dbReference type="Gene3D" id="1.10.8.640">
    <property type="entry name" value="Cytochrome C biogenesis protein"/>
    <property type="match status" value="1"/>
</dbReference>
<keyword evidence="7" id="KW-0472">Membrane</keyword>
<evidence type="ECO:0000256" key="2">
    <source>
        <dbReference type="ARBA" id="ARBA00022617"/>
    </source>
</evidence>
<feature type="transmembrane region" description="Helical" evidence="7">
    <location>
        <begin position="107"/>
        <end position="128"/>
    </location>
</feature>
<keyword evidence="5" id="KW-0201">Cytochrome c-type biogenesis</keyword>
<evidence type="ECO:0000256" key="1">
    <source>
        <dbReference type="ARBA" id="ARBA00010342"/>
    </source>
</evidence>
<keyword evidence="7" id="KW-0812">Transmembrane</keyword>
<dbReference type="PANTHER" id="PTHR47870:SF1">
    <property type="entry name" value="CYTOCHROME C-TYPE BIOGENESIS PROTEIN CCMH"/>
    <property type="match status" value="1"/>
</dbReference>
<keyword evidence="6" id="KW-0408">Iron</keyword>
<protein>
    <submittedName>
        <fullName evidence="9">Cytochrome c heme lyase subunit CcmL</fullName>
    </submittedName>
</protein>
<keyword evidence="4" id="KW-0732">Signal</keyword>
<dbReference type="GO" id="GO:0016829">
    <property type="term" value="F:lyase activity"/>
    <property type="evidence" value="ECO:0007669"/>
    <property type="project" value="UniProtKB-KW"/>
</dbReference>
<dbReference type="GO" id="GO:0017004">
    <property type="term" value="P:cytochrome complex assembly"/>
    <property type="evidence" value="ECO:0007669"/>
    <property type="project" value="UniProtKB-KW"/>
</dbReference>
<dbReference type="AlphaFoldDB" id="A0A3B0W5H2"/>
<keyword evidence="9" id="KW-0456">Lyase</keyword>
<comment type="similarity">
    <text evidence="1">Belongs to the CcmH/CycL/Ccl2/NrfF family.</text>
</comment>
<dbReference type="InterPro" id="IPR038297">
    <property type="entry name" value="CcmH/CycL/NrfF/Ccl2_sf"/>
</dbReference>